<evidence type="ECO:0000313" key="9">
    <source>
        <dbReference type="EMBL" id="AMC92630.1"/>
    </source>
</evidence>
<organism evidence="9 10">
    <name type="scientific">Erysipelothrix larvae</name>
    <dbReference type="NCBI Taxonomy" id="1514105"/>
    <lineage>
        <taxon>Bacteria</taxon>
        <taxon>Bacillati</taxon>
        <taxon>Bacillota</taxon>
        <taxon>Erysipelotrichia</taxon>
        <taxon>Erysipelotrichales</taxon>
        <taxon>Erysipelotrichaceae</taxon>
        <taxon>Erysipelothrix</taxon>
    </lineage>
</organism>
<dbReference type="STRING" id="1514105.AOC36_01055"/>
<dbReference type="CDD" id="cd00082">
    <property type="entry name" value="HisKA"/>
    <property type="match status" value="1"/>
</dbReference>
<dbReference type="CDD" id="cd00075">
    <property type="entry name" value="HATPase"/>
    <property type="match status" value="1"/>
</dbReference>
<dbReference type="SMART" id="SM00388">
    <property type="entry name" value="HisKA"/>
    <property type="match status" value="1"/>
</dbReference>
<dbReference type="Gene3D" id="1.10.287.130">
    <property type="match status" value="1"/>
</dbReference>
<evidence type="ECO:0000256" key="3">
    <source>
        <dbReference type="ARBA" id="ARBA00022553"/>
    </source>
</evidence>
<name>A0A0X8GY94_9FIRM</name>
<feature type="domain" description="Histidine kinase" evidence="8">
    <location>
        <begin position="253"/>
        <end position="466"/>
    </location>
</feature>
<dbReference type="RefSeq" id="WP_067630182.1">
    <property type="nucleotide sequence ID" value="NZ_CP013213.1"/>
</dbReference>
<keyword evidence="3" id="KW-0597">Phosphoprotein</keyword>
<dbReference type="EC" id="2.7.13.3" evidence="2"/>
<keyword evidence="10" id="KW-1185">Reference proteome</keyword>
<dbReference type="InterPro" id="IPR004358">
    <property type="entry name" value="Sig_transdc_His_kin-like_C"/>
</dbReference>
<dbReference type="PRINTS" id="PR00344">
    <property type="entry name" value="BCTRLSENSOR"/>
</dbReference>
<evidence type="ECO:0000256" key="5">
    <source>
        <dbReference type="ARBA" id="ARBA00022777"/>
    </source>
</evidence>
<dbReference type="Gene3D" id="3.30.565.10">
    <property type="entry name" value="Histidine kinase-like ATPase, C-terminal domain"/>
    <property type="match status" value="1"/>
</dbReference>
<feature type="transmembrane region" description="Helical" evidence="7">
    <location>
        <begin position="171"/>
        <end position="191"/>
    </location>
</feature>
<dbReference type="InterPro" id="IPR005467">
    <property type="entry name" value="His_kinase_dom"/>
</dbReference>
<sequence>MKKFKDQLSIRWNLFSYFLIFLIFLLGLLWIFQVGFLDSFYRSIKKQNVERTAAQVIRNYKEDQGLASLERFAIENEFHIRVVSNQGILISESVGVPSIWIQDILSSQYQRIYLAAYQNGGSVYIQINTTTPYIGDNSEYITYVSIMDDTTMVVIQALIVPVDATVSTLKIQLFIISGILALAALIFSWFVSRQLSNPLILLNQEAKRLGSSLEMHPFDATGYREVNELSHTLNEAHLSLKEVDTMRKELLANVSHDFKTPLTMIQGYGELIRDIPSEDNTENAQVIVDEAQHLGRLVDDLLDLSRLQDGIDTLNLETLYMDKVLADVMGRYQSIIGLNQTIQIDGVAHYLVNGDSVKIHQVLYNLVNNALQHGGDHVSVTLRCTKIKDHVRVEVIDNGPGMDESESQRVWERYVRSETNHIREKIGSGIGLSIVKHVLQLHKVPFGVNSQVGVGSTFWFELNLEKEETQT</sequence>
<dbReference type="EMBL" id="CP013213">
    <property type="protein sequence ID" value="AMC92630.1"/>
    <property type="molecule type" value="Genomic_DNA"/>
</dbReference>
<dbReference type="KEGG" id="erl:AOC36_01055"/>
<keyword evidence="6" id="KW-0902">Two-component regulatory system</keyword>
<dbReference type="Proteomes" id="UP000063781">
    <property type="component" value="Chromosome"/>
</dbReference>
<evidence type="ECO:0000313" key="10">
    <source>
        <dbReference type="Proteomes" id="UP000063781"/>
    </source>
</evidence>
<evidence type="ECO:0000256" key="1">
    <source>
        <dbReference type="ARBA" id="ARBA00000085"/>
    </source>
</evidence>
<keyword evidence="7" id="KW-1133">Transmembrane helix</keyword>
<accession>A0A0X8GY94</accession>
<dbReference type="PANTHER" id="PTHR43711">
    <property type="entry name" value="TWO-COMPONENT HISTIDINE KINASE"/>
    <property type="match status" value="1"/>
</dbReference>
<dbReference type="FunFam" id="1.10.287.130:FF:000001">
    <property type="entry name" value="Two-component sensor histidine kinase"/>
    <property type="match status" value="1"/>
</dbReference>
<evidence type="ECO:0000256" key="7">
    <source>
        <dbReference type="SAM" id="Phobius"/>
    </source>
</evidence>
<dbReference type="SUPFAM" id="SSF55874">
    <property type="entry name" value="ATPase domain of HSP90 chaperone/DNA topoisomerase II/histidine kinase"/>
    <property type="match status" value="1"/>
</dbReference>
<dbReference type="SMART" id="SM00387">
    <property type="entry name" value="HATPase_c"/>
    <property type="match status" value="1"/>
</dbReference>
<dbReference type="Gene3D" id="6.10.340.10">
    <property type="match status" value="1"/>
</dbReference>
<dbReference type="PANTHER" id="PTHR43711:SF1">
    <property type="entry name" value="HISTIDINE KINASE 1"/>
    <property type="match status" value="1"/>
</dbReference>
<keyword evidence="4" id="KW-0808">Transferase</keyword>
<feature type="transmembrane region" description="Helical" evidence="7">
    <location>
        <begin position="12"/>
        <end position="32"/>
    </location>
</feature>
<keyword evidence="7" id="KW-0472">Membrane</keyword>
<proteinExistence type="predicted"/>
<dbReference type="InterPro" id="IPR036097">
    <property type="entry name" value="HisK_dim/P_sf"/>
</dbReference>
<dbReference type="GO" id="GO:0000155">
    <property type="term" value="F:phosphorelay sensor kinase activity"/>
    <property type="evidence" value="ECO:0007669"/>
    <property type="project" value="InterPro"/>
</dbReference>
<evidence type="ECO:0000256" key="2">
    <source>
        <dbReference type="ARBA" id="ARBA00012438"/>
    </source>
</evidence>
<keyword evidence="5" id="KW-0418">Kinase</keyword>
<dbReference type="AlphaFoldDB" id="A0A0X8GY94"/>
<gene>
    <name evidence="9" type="ORF">AOC36_01055</name>
</gene>
<dbReference type="InterPro" id="IPR003594">
    <property type="entry name" value="HATPase_dom"/>
</dbReference>
<reference evidence="9 10" key="1">
    <citation type="submission" date="2015-10" db="EMBL/GenBank/DDBJ databases">
        <title>Erysipelothrix larvae sp. LV19 isolated from the larval gut of the rhinoceros beetle, Trypoxylus dichotomus.</title>
        <authorList>
            <person name="Lim S."/>
            <person name="Kim B.-C."/>
        </authorList>
    </citation>
    <scope>NUCLEOTIDE SEQUENCE [LARGE SCALE GENOMIC DNA]</scope>
    <source>
        <strain evidence="9 10">LV19</strain>
    </source>
</reference>
<evidence type="ECO:0000256" key="6">
    <source>
        <dbReference type="ARBA" id="ARBA00023012"/>
    </source>
</evidence>
<keyword evidence="7" id="KW-0812">Transmembrane</keyword>
<dbReference type="Pfam" id="PF00512">
    <property type="entry name" value="HisKA"/>
    <property type="match status" value="1"/>
</dbReference>
<evidence type="ECO:0000256" key="4">
    <source>
        <dbReference type="ARBA" id="ARBA00022679"/>
    </source>
</evidence>
<dbReference type="InterPro" id="IPR050736">
    <property type="entry name" value="Sensor_HK_Regulatory"/>
</dbReference>
<dbReference type="InterPro" id="IPR003661">
    <property type="entry name" value="HisK_dim/P_dom"/>
</dbReference>
<protein>
    <recommendedName>
        <fullName evidence="2">histidine kinase</fullName>
        <ecNumber evidence="2">2.7.13.3</ecNumber>
    </recommendedName>
</protein>
<dbReference type="SUPFAM" id="SSF47384">
    <property type="entry name" value="Homodimeric domain of signal transducing histidine kinase"/>
    <property type="match status" value="1"/>
</dbReference>
<dbReference type="PROSITE" id="PS50109">
    <property type="entry name" value="HIS_KIN"/>
    <property type="match status" value="1"/>
</dbReference>
<evidence type="ECO:0000259" key="8">
    <source>
        <dbReference type="PROSITE" id="PS50109"/>
    </source>
</evidence>
<comment type="catalytic activity">
    <reaction evidence="1">
        <text>ATP + protein L-histidine = ADP + protein N-phospho-L-histidine.</text>
        <dbReference type="EC" id="2.7.13.3"/>
    </reaction>
</comment>
<dbReference type="InterPro" id="IPR036890">
    <property type="entry name" value="HATPase_C_sf"/>
</dbReference>
<dbReference type="Pfam" id="PF02518">
    <property type="entry name" value="HATPase_c"/>
    <property type="match status" value="1"/>
</dbReference>